<organism evidence="2 3">
    <name type="scientific">Paractinoplanes ovalisporus</name>
    <dbReference type="NCBI Taxonomy" id="2810368"/>
    <lineage>
        <taxon>Bacteria</taxon>
        <taxon>Bacillati</taxon>
        <taxon>Actinomycetota</taxon>
        <taxon>Actinomycetes</taxon>
        <taxon>Micromonosporales</taxon>
        <taxon>Micromonosporaceae</taxon>
        <taxon>Paractinoplanes</taxon>
    </lineage>
</organism>
<feature type="transmembrane region" description="Helical" evidence="1">
    <location>
        <begin position="43"/>
        <end position="59"/>
    </location>
</feature>
<keyword evidence="1" id="KW-1133">Transmembrane helix</keyword>
<evidence type="ECO:0000256" key="1">
    <source>
        <dbReference type="SAM" id="Phobius"/>
    </source>
</evidence>
<feature type="transmembrane region" description="Helical" evidence="1">
    <location>
        <begin position="291"/>
        <end position="309"/>
    </location>
</feature>
<feature type="transmembrane region" description="Helical" evidence="1">
    <location>
        <begin position="321"/>
        <end position="345"/>
    </location>
</feature>
<feature type="transmembrane region" description="Helical" evidence="1">
    <location>
        <begin position="357"/>
        <end position="379"/>
    </location>
</feature>
<gene>
    <name evidence="2" type="ORF">JIG36_15590</name>
</gene>
<evidence type="ECO:0000313" key="2">
    <source>
        <dbReference type="EMBL" id="MBM2616982.1"/>
    </source>
</evidence>
<feature type="transmembrane region" description="Helical" evidence="1">
    <location>
        <begin position="79"/>
        <end position="96"/>
    </location>
</feature>
<feature type="transmembrane region" description="Helical" evidence="1">
    <location>
        <begin position="249"/>
        <end position="271"/>
    </location>
</feature>
<feature type="transmembrane region" description="Helical" evidence="1">
    <location>
        <begin position="102"/>
        <end position="122"/>
    </location>
</feature>
<keyword evidence="1" id="KW-0812">Transmembrane</keyword>
<keyword evidence="1" id="KW-0472">Membrane</keyword>
<dbReference type="EMBL" id="JAENHP010000004">
    <property type="protein sequence ID" value="MBM2616982.1"/>
    <property type="molecule type" value="Genomic_DNA"/>
</dbReference>
<proteinExistence type="predicted"/>
<dbReference type="InterPro" id="IPR025291">
    <property type="entry name" value="DUF4153"/>
</dbReference>
<name>A0ABS2AAY5_9ACTN</name>
<protein>
    <submittedName>
        <fullName evidence="2">DUF4173 domain-containing protein</fullName>
    </submittedName>
</protein>
<feature type="transmembrane region" description="Helical" evidence="1">
    <location>
        <begin position="167"/>
        <end position="188"/>
    </location>
</feature>
<reference evidence="2 3" key="1">
    <citation type="submission" date="2021-01" db="EMBL/GenBank/DDBJ databases">
        <title>Actinoplanes sp. nov. LDG1-06 isolated from lichen.</title>
        <authorList>
            <person name="Saeng-In P."/>
            <person name="Phongsopitanun W."/>
            <person name="Kanchanasin P."/>
            <person name="Yuki M."/>
            <person name="Kudo T."/>
            <person name="Ohkuma M."/>
            <person name="Tanasupawat S."/>
        </authorList>
    </citation>
    <scope>NUCLEOTIDE SEQUENCE [LARGE SCALE GENOMIC DNA]</scope>
    <source>
        <strain evidence="2 3">LDG1-06</strain>
    </source>
</reference>
<dbReference type="Pfam" id="PF13687">
    <property type="entry name" value="DUF4153"/>
    <property type="match status" value="1"/>
</dbReference>
<keyword evidence="3" id="KW-1185">Reference proteome</keyword>
<dbReference type="RefSeq" id="WP_203376999.1">
    <property type="nucleotide sequence ID" value="NZ_JAENHP010000004.1"/>
</dbReference>
<sequence length="495" mass="52808">MSSMPWGRQWAGPGRPASVVTVAAVAGAAAVAALGLPLDRPGIGWLLTALAAVAAVAVADTTRVTRGPKPLVVRSRPRLGAEQIAWAAATVALFAVGTFRSAGWLFTLCVLVAGLTTALALAGGRSMRSIFVACTLPFFAALRAVPWLARGLSRPGEEKLGNSRVRIVATAVVSAVLLVAFGALLASADERFAHALERLVPDLGVDTVFRWIFVGGFAAMGVGGAAFLRAAPPDMSKLDRTQGRKVHRWEWAVPLGLLTFLFAAFVAVQAVTLFRGDFGVQEYADEARSGFWQLSWVVGLTLLVLAGAARWAPRENPADRLLIRVILGTLTALTLVIAATAIQRITLYTAEYGLTRLRLLVLCCELWFVFVLLLVLVAGRRIRAAWLPRVAIAAGVSALLGLAVANPDAMIAERNVQQHGNRPIDLSYLGDLSPDAVPALTRSGDLTPEQLRCVLGRLNTGPISQPDDWRSWNLGREQARLLIAARGNPTFDCTP</sequence>
<feature type="transmembrane region" description="Helical" evidence="1">
    <location>
        <begin position="386"/>
        <end position="405"/>
    </location>
</feature>
<feature type="transmembrane region" description="Helical" evidence="1">
    <location>
        <begin position="208"/>
        <end position="228"/>
    </location>
</feature>
<evidence type="ECO:0000313" key="3">
    <source>
        <dbReference type="Proteomes" id="UP000632138"/>
    </source>
</evidence>
<comment type="caution">
    <text evidence="2">The sequence shown here is derived from an EMBL/GenBank/DDBJ whole genome shotgun (WGS) entry which is preliminary data.</text>
</comment>
<accession>A0ABS2AAY5</accession>
<dbReference type="Proteomes" id="UP000632138">
    <property type="component" value="Unassembled WGS sequence"/>
</dbReference>